<proteinExistence type="predicted"/>
<sequence>MIRPVFRFSFLCVLLLSSCTSKTTINAGSADIVVCGDDKVLLLNSRKSATAPAVSWRWKVSDAQGLPPAYQKWMVPLDDCKPVMNRSRLLLTSSGGGVVLLDIKTQKPVFYARVPMAHSAEILPGNRVVVALSTHPQGNSIELYDLDKPEQRLFRDSLYSGHGVVWSPKYQRLFALGFGELRAYALQDWNSAAPRLRLEQKWRLPSEGGHDLSAMDPETLIVTTHHNVFTFAIPEARFKVFEPLKERQNIKSANYDPHKKQLLFTQAEESWWTYHIYMRNPDRTITIPDIKLYKTRFF</sequence>
<evidence type="ECO:0008006" key="4">
    <source>
        <dbReference type="Google" id="ProtNLM"/>
    </source>
</evidence>
<evidence type="ECO:0000313" key="2">
    <source>
        <dbReference type="EMBL" id="SDE16027.1"/>
    </source>
</evidence>
<dbReference type="Pfam" id="PF20138">
    <property type="entry name" value="DUF6528"/>
    <property type="match status" value="1"/>
</dbReference>
<dbReference type="EMBL" id="FMZO01000024">
    <property type="protein sequence ID" value="SDE16027.1"/>
    <property type="molecule type" value="Genomic_DNA"/>
</dbReference>
<dbReference type="AlphaFoldDB" id="A0A1G7ANI5"/>
<feature type="chain" id="PRO_5011620444" description="WD40-like Beta Propeller Repeat" evidence="1">
    <location>
        <begin position="24"/>
        <end position="298"/>
    </location>
</feature>
<reference evidence="3" key="1">
    <citation type="submission" date="2016-10" db="EMBL/GenBank/DDBJ databases">
        <authorList>
            <person name="Varghese N."/>
            <person name="Submissions S."/>
        </authorList>
    </citation>
    <scope>NUCLEOTIDE SEQUENCE [LARGE SCALE GENOMIC DNA]</scope>
    <source>
        <strain evidence="3">DSM 25811 / CCM 8410 / LMG 26954 / E90</strain>
    </source>
</reference>
<dbReference type="Proteomes" id="UP000198757">
    <property type="component" value="Unassembled WGS sequence"/>
</dbReference>
<accession>A0A1G7ANI5</accession>
<keyword evidence="1" id="KW-0732">Signal</keyword>
<evidence type="ECO:0000256" key="1">
    <source>
        <dbReference type="SAM" id="SignalP"/>
    </source>
</evidence>
<protein>
    <recommendedName>
        <fullName evidence="4">WD40-like Beta Propeller Repeat</fullName>
    </recommendedName>
</protein>
<organism evidence="2 3">
    <name type="scientific">Niabella drilacis (strain DSM 25811 / CCM 8410 / CCUG 62505 / LMG 26954 / E90)</name>
    <dbReference type="NCBI Taxonomy" id="1285928"/>
    <lineage>
        <taxon>Bacteria</taxon>
        <taxon>Pseudomonadati</taxon>
        <taxon>Bacteroidota</taxon>
        <taxon>Chitinophagia</taxon>
        <taxon>Chitinophagales</taxon>
        <taxon>Chitinophagaceae</taxon>
        <taxon>Niabella</taxon>
    </lineage>
</organism>
<dbReference type="InterPro" id="IPR045383">
    <property type="entry name" value="DUF6528"/>
</dbReference>
<dbReference type="PROSITE" id="PS51257">
    <property type="entry name" value="PROKAR_LIPOPROTEIN"/>
    <property type="match status" value="1"/>
</dbReference>
<evidence type="ECO:0000313" key="3">
    <source>
        <dbReference type="Proteomes" id="UP000198757"/>
    </source>
</evidence>
<dbReference type="RefSeq" id="WP_090393232.1">
    <property type="nucleotide sequence ID" value="NZ_FMZO01000024.1"/>
</dbReference>
<gene>
    <name evidence="2" type="ORF">SAMN04487894_12425</name>
</gene>
<dbReference type="SUPFAM" id="SSF82171">
    <property type="entry name" value="DPP6 N-terminal domain-like"/>
    <property type="match status" value="1"/>
</dbReference>
<dbReference type="OrthoDB" id="7577105at2"/>
<dbReference type="STRING" id="1285928.SAMN04487894_12425"/>
<name>A0A1G7ANI5_NIADE</name>
<feature type="signal peptide" evidence="1">
    <location>
        <begin position="1"/>
        <end position="23"/>
    </location>
</feature>
<keyword evidence="3" id="KW-1185">Reference proteome</keyword>